<proteinExistence type="predicted"/>
<dbReference type="EMBL" id="ATFP01000033">
    <property type="protein sequence ID" value="EPH19676.1"/>
    <property type="molecule type" value="Genomic_DNA"/>
</dbReference>
<reference evidence="1 2" key="1">
    <citation type="submission" date="2013-05" db="EMBL/GenBank/DDBJ databases">
        <title>The Genome Sequence of Bacteroides stercoris CC31F.</title>
        <authorList>
            <consortium name="The Broad Institute Genomics Platform"/>
            <person name="Earl A."/>
            <person name="Ward D."/>
            <person name="Feldgarden M."/>
            <person name="Gevers D."/>
            <person name="Oliphant K."/>
            <person name="Allen-Vercoe E."/>
            <person name="Walker B."/>
            <person name="Young S."/>
            <person name="Zeng Q."/>
            <person name="Gargeya S."/>
            <person name="Fitzgerald M."/>
            <person name="Haas B."/>
            <person name="Abouelleil A."/>
            <person name="Allen A.W."/>
            <person name="Alvarado L."/>
            <person name="Arachchi H.M."/>
            <person name="Berlin A.M."/>
            <person name="Chapman S.B."/>
            <person name="Gainer-Dewar J."/>
            <person name="Goldberg J."/>
            <person name="Griggs A."/>
            <person name="Gujja S."/>
            <person name="Hansen M."/>
            <person name="Howarth C."/>
            <person name="Imamovic A."/>
            <person name="Ireland A."/>
            <person name="Larimer J."/>
            <person name="McCowan C."/>
            <person name="Murphy C."/>
            <person name="Pearson M."/>
            <person name="Poon T.W."/>
            <person name="Priest M."/>
            <person name="Roberts A."/>
            <person name="Saif S."/>
            <person name="Shea T."/>
            <person name="Sisk P."/>
            <person name="Sykes S."/>
            <person name="Wortman J."/>
            <person name="Nusbaum C."/>
            <person name="Birren B."/>
        </authorList>
    </citation>
    <scope>NUCLEOTIDE SEQUENCE [LARGE SCALE GENOMIC DNA]</scope>
    <source>
        <strain evidence="1 2">CC31F</strain>
    </source>
</reference>
<dbReference type="AlphaFoldDB" id="S3YBC3"/>
<evidence type="ECO:0000313" key="2">
    <source>
        <dbReference type="Proteomes" id="UP000014614"/>
    </source>
</evidence>
<organism evidence="1 2">
    <name type="scientific">Bacteroides stercoris CC31F</name>
    <dbReference type="NCBI Taxonomy" id="1073351"/>
    <lineage>
        <taxon>Bacteria</taxon>
        <taxon>Pseudomonadati</taxon>
        <taxon>Bacteroidota</taxon>
        <taxon>Bacteroidia</taxon>
        <taxon>Bacteroidales</taxon>
        <taxon>Bacteroidaceae</taxon>
        <taxon>Bacteroides</taxon>
    </lineage>
</organism>
<protein>
    <submittedName>
        <fullName evidence="1">Uncharacterized protein</fullName>
    </submittedName>
</protein>
<evidence type="ECO:0000313" key="1">
    <source>
        <dbReference type="EMBL" id="EPH19676.1"/>
    </source>
</evidence>
<sequence length="44" mass="5139">MKALISLIFLLYEGVSKCTPSFFYAQSPDFHKLGLCYYLKILYL</sequence>
<dbReference type="HOGENOM" id="CLU_3212689_0_0_10"/>
<accession>S3YBC3</accession>
<name>S3YBC3_BACSE</name>
<dbReference type="Proteomes" id="UP000014614">
    <property type="component" value="Unassembled WGS sequence"/>
</dbReference>
<gene>
    <name evidence="1" type="ORF">HMPREF1181_02326</name>
</gene>
<comment type="caution">
    <text evidence="1">The sequence shown here is derived from an EMBL/GenBank/DDBJ whole genome shotgun (WGS) entry which is preliminary data.</text>
</comment>